<evidence type="ECO:0000313" key="3">
    <source>
        <dbReference type="EMBL" id="CAJ0588339.1"/>
    </source>
</evidence>
<dbReference type="AlphaFoldDB" id="A0AA36GDK5"/>
<evidence type="ECO:0000313" key="4">
    <source>
        <dbReference type="Proteomes" id="UP001176961"/>
    </source>
</evidence>
<evidence type="ECO:0000256" key="2">
    <source>
        <dbReference type="SAM" id="SignalP"/>
    </source>
</evidence>
<feature type="region of interest" description="Disordered" evidence="1">
    <location>
        <begin position="20"/>
        <end position="65"/>
    </location>
</feature>
<protein>
    <submittedName>
        <fullName evidence="3">Uncharacterized protein</fullName>
    </submittedName>
</protein>
<gene>
    <name evidence="3" type="ORF">CYNAS_LOCUS322</name>
</gene>
<feature type="compositionally biased region" description="Basic and acidic residues" evidence="1">
    <location>
        <begin position="32"/>
        <end position="55"/>
    </location>
</feature>
<keyword evidence="2" id="KW-0732">Signal</keyword>
<name>A0AA36GDK5_CYLNA</name>
<dbReference type="Proteomes" id="UP001176961">
    <property type="component" value="Unassembled WGS sequence"/>
</dbReference>
<keyword evidence="4" id="KW-1185">Reference proteome</keyword>
<evidence type="ECO:0000256" key="1">
    <source>
        <dbReference type="SAM" id="MobiDB-lite"/>
    </source>
</evidence>
<comment type="caution">
    <text evidence="3">The sequence shown here is derived from an EMBL/GenBank/DDBJ whole genome shotgun (WGS) entry which is preliminary data.</text>
</comment>
<feature type="signal peptide" evidence="2">
    <location>
        <begin position="1"/>
        <end position="20"/>
    </location>
</feature>
<accession>A0AA36GDK5</accession>
<dbReference type="EMBL" id="CATQJL010000001">
    <property type="protein sequence ID" value="CAJ0588339.1"/>
    <property type="molecule type" value="Genomic_DNA"/>
</dbReference>
<sequence length="96" mass="10613">MAVKETWLLFACLILISSKGEENSSGGNGDVTGDKRNAHGDVAFRKIRNNDRNGGDGDNDEGNAYRELLEKQNDIIVEDLRKGTPRKTIGEPIKRL</sequence>
<reference evidence="3" key="1">
    <citation type="submission" date="2023-07" db="EMBL/GenBank/DDBJ databases">
        <authorList>
            <consortium name="CYATHOMIX"/>
        </authorList>
    </citation>
    <scope>NUCLEOTIDE SEQUENCE</scope>
    <source>
        <strain evidence="3">N/A</strain>
    </source>
</reference>
<feature type="chain" id="PRO_5041239398" evidence="2">
    <location>
        <begin position="21"/>
        <end position="96"/>
    </location>
</feature>
<organism evidence="3 4">
    <name type="scientific">Cylicocyclus nassatus</name>
    <name type="common">Nematode worm</name>
    <dbReference type="NCBI Taxonomy" id="53992"/>
    <lineage>
        <taxon>Eukaryota</taxon>
        <taxon>Metazoa</taxon>
        <taxon>Ecdysozoa</taxon>
        <taxon>Nematoda</taxon>
        <taxon>Chromadorea</taxon>
        <taxon>Rhabditida</taxon>
        <taxon>Rhabditina</taxon>
        <taxon>Rhabditomorpha</taxon>
        <taxon>Strongyloidea</taxon>
        <taxon>Strongylidae</taxon>
        <taxon>Cylicocyclus</taxon>
    </lineage>
</organism>
<proteinExistence type="predicted"/>